<evidence type="ECO:0000259" key="4">
    <source>
        <dbReference type="PROSITE" id="PS51900"/>
    </source>
</evidence>
<dbReference type="GO" id="GO:0003677">
    <property type="term" value="F:DNA binding"/>
    <property type="evidence" value="ECO:0007669"/>
    <property type="project" value="UniProtKB-UniRule"/>
</dbReference>
<evidence type="ECO:0000313" key="5">
    <source>
        <dbReference type="EMBL" id="MDG0861531.1"/>
    </source>
</evidence>
<feature type="region of interest" description="Disordered" evidence="3">
    <location>
        <begin position="937"/>
        <end position="956"/>
    </location>
</feature>
<organism evidence="5 6">
    <name type="scientific">Pelomonas aquatica</name>
    <dbReference type="NCBI Taxonomy" id="431058"/>
    <lineage>
        <taxon>Bacteria</taxon>
        <taxon>Pseudomonadati</taxon>
        <taxon>Pseudomonadota</taxon>
        <taxon>Betaproteobacteria</taxon>
        <taxon>Burkholderiales</taxon>
        <taxon>Sphaerotilaceae</taxon>
        <taxon>Roseateles</taxon>
    </lineage>
</organism>
<dbReference type="EMBL" id="SGUG01000004">
    <property type="protein sequence ID" value="MDG0861531.1"/>
    <property type="molecule type" value="Genomic_DNA"/>
</dbReference>
<reference evidence="5" key="1">
    <citation type="submission" date="2019-02" db="EMBL/GenBank/DDBJ databases">
        <title>Draft genome of the type strain Pelomonas aquatica CCUG 52575T.</title>
        <authorList>
            <person name="Gomila M."/>
            <person name="Lalucat J."/>
        </authorList>
    </citation>
    <scope>NUCLEOTIDE SEQUENCE</scope>
    <source>
        <strain evidence="5">CCUG 52575</strain>
    </source>
</reference>
<evidence type="ECO:0000256" key="1">
    <source>
        <dbReference type="ARBA" id="ARBA00022908"/>
    </source>
</evidence>
<evidence type="ECO:0000313" key="6">
    <source>
        <dbReference type="Proteomes" id="UP001152766"/>
    </source>
</evidence>
<evidence type="ECO:0000256" key="3">
    <source>
        <dbReference type="SAM" id="MobiDB-lite"/>
    </source>
</evidence>
<feature type="domain" description="Core-binding (CB)" evidence="4">
    <location>
        <begin position="317"/>
        <end position="434"/>
    </location>
</feature>
<dbReference type="RefSeq" id="WP_268149354.1">
    <property type="nucleotide sequence ID" value="NZ_JAPPUW010000006.1"/>
</dbReference>
<sequence length="1109" mass="125175">MINVTKADVVFNVSGRQLDQSIRLALDSAATTLTTLYSATDVDLETVTAKANLRLIYVKYVRLCTLVRNDFTFDESYVLDAFKANGTRFEPLDEDGFYRLTLAEREGNFRFRPSYLGPVQSGLGFFLIALHSGGAITLPYSFNWPFVKSNNGTRIEIAPFIASELLQLVRSVYDSDSLNAAALQSVTTHHGRKSWFLSNGTKLLLALGWNRPEDANLDDLLKVKEANDATDFSGRGAAMAYRALVDVLERKYGNRCAVSVRAWDAALISAERLVDKTSRLFGEKTLSINLDQALEMRPSDAFPERLLRLSKLPGLAVDFAAMRQTWLELQATYLRKLRRESPKEHQRALGYLNLYLFFYLPYWFNENSDTRIRYPTTPSELLTSVFISRLVHLEFSTPLTYLEFVEKYGERQGWAPVTRHHALQPLRQFFEFLGSNSHELPGCQGFVQPLSKHDFPAVGRLIGTNKRPVPRRLFSFYLAYVETLVTYTHVVLDRILSGKLSGDDDLIFIAKRTVIDTVRAADKVGYVPMVFFRGRGHRIQFLPNCMDLETFRLKDGRTLRIPQPHGLHHVLVAIYTGIRNQHIQWLDARTFDSKVHPDDVSITKLLVNTDKVMTKCWEPHVNVRVIQILREQLRWRNLIDCAGFDKTVYYEGNEKTKWPAIQPLFAVTAEGYPHPDSRYATVWDKILMGVQGMASEIDCGRIPPLFELLPEDVPYKASDRRDRLNAYRGSLEPKIALHPKSDITPHSARVGVVSHLITVLPAEFIGKYVTGQHTSVVYHYVRIDEDDIRASQAEQAVALAVGAYGKQFDELLANGQRPNPIFLKADHVNSAFAKSLRRDFEATLASYGCVTLSLREGGKSGIDVLRETRGADAAFNKTEVCPFGNHCPPDVLKDLRGIGRCALCPYAVRSIDHLPAVVAKIKQVTEQLESVEQALDRSDFDEVHTDTERQEREAERQRLGDELAGWKLSSEVLEVQRRLIESGQDSRRWVVAKPEIIEQALRRIPVPTGETAYVLARLAESVAYPTFDSPEIKGRFDLLRRQLLANVGNVRAALTSPMPPDLTAQCAGLLRTFVEANGLDYSRVLSLLTKESHLQNLGQSSSQLLLEGI</sequence>
<keyword evidence="6" id="KW-1185">Reference proteome</keyword>
<dbReference type="AlphaFoldDB" id="A0A9X4LEG9"/>
<dbReference type="GO" id="GO:0015074">
    <property type="term" value="P:DNA integration"/>
    <property type="evidence" value="ECO:0007669"/>
    <property type="project" value="UniProtKB-KW"/>
</dbReference>
<proteinExistence type="predicted"/>
<evidence type="ECO:0000256" key="2">
    <source>
        <dbReference type="PROSITE-ProRule" id="PRU01248"/>
    </source>
</evidence>
<keyword evidence="2" id="KW-0238">DNA-binding</keyword>
<protein>
    <recommendedName>
        <fullName evidence="4">Core-binding (CB) domain-containing protein</fullName>
    </recommendedName>
</protein>
<dbReference type="Proteomes" id="UP001152766">
    <property type="component" value="Unassembled WGS sequence"/>
</dbReference>
<dbReference type="InterPro" id="IPR044068">
    <property type="entry name" value="CB"/>
</dbReference>
<accession>A0A9X4LEG9</accession>
<comment type="caution">
    <text evidence="5">The sequence shown here is derived from an EMBL/GenBank/DDBJ whole genome shotgun (WGS) entry which is preliminary data.</text>
</comment>
<dbReference type="PROSITE" id="PS51900">
    <property type="entry name" value="CB"/>
    <property type="match status" value="1"/>
</dbReference>
<keyword evidence="1" id="KW-0229">DNA integration</keyword>
<name>A0A9X4LEG9_9BURK</name>
<gene>
    <name evidence="5" type="ORF">EXJ73_03465</name>
</gene>